<evidence type="ECO:0000256" key="2">
    <source>
        <dbReference type="ARBA" id="ARBA00022679"/>
    </source>
</evidence>
<evidence type="ECO:0000256" key="1">
    <source>
        <dbReference type="ARBA" id="ARBA00022676"/>
    </source>
</evidence>
<dbReference type="PANTHER" id="PTHR34106:SF5">
    <property type="entry name" value="GLYCOSIDASE"/>
    <property type="match status" value="1"/>
</dbReference>
<dbReference type="EMBL" id="JACHVA010000099">
    <property type="protein sequence ID" value="MBC2602532.1"/>
    <property type="molecule type" value="Genomic_DNA"/>
</dbReference>
<proteinExistence type="inferred from homology"/>
<organism evidence="4 5">
    <name type="scientific">Puniceicoccus vermicola</name>
    <dbReference type="NCBI Taxonomy" id="388746"/>
    <lineage>
        <taxon>Bacteria</taxon>
        <taxon>Pseudomonadati</taxon>
        <taxon>Verrucomicrobiota</taxon>
        <taxon>Opitutia</taxon>
        <taxon>Puniceicoccales</taxon>
        <taxon>Puniceicoccaceae</taxon>
        <taxon>Puniceicoccus</taxon>
    </lineage>
</organism>
<dbReference type="CDD" id="cd18612">
    <property type="entry name" value="GH130_Lin0857-like"/>
    <property type="match status" value="1"/>
</dbReference>
<keyword evidence="4" id="KW-0378">Hydrolase</keyword>
<dbReference type="GO" id="GO:0016757">
    <property type="term" value="F:glycosyltransferase activity"/>
    <property type="evidence" value="ECO:0007669"/>
    <property type="project" value="UniProtKB-KW"/>
</dbReference>
<sequence length="355" mass="39496">MQIERLPTNPLFTPADIKPSRPDVEIMCAFNPGATLYGGKRLLLLRVAEMATPDKGCVATPIFDPETGEVHIQQFRKDDPDLELPDPRFFKHKGKIYLTSLSHLRIATSDDGLNFTIDDQPSIFPVGHYEAFGIEDARITEIEGTYYINYTAASDFGVVTSLITTTDFKNFKRKGIIFGPDNKDVALFPEKINGRYQAFHRPAVVHTGKPSIWTASSTDMLDWGRHEYIIGPRSGHWDCERVGAGSAPIKTPEGWLAFYHAADYDTRYCLGILLLDLDKPSKVLARSEKPFFIPETSYECEGGFMPNVVFHNGTIVPGDGSVELYYGGGDLVTCGARVQLSDLLNHLKISGENEI</sequence>
<dbReference type="GO" id="GO:0016798">
    <property type="term" value="F:hydrolase activity, acting on glycosyl bonds"/>
    <property type="evidence" value="ECO:0007669"/>
    <property type="project" value="UniProtKB-KW"/>
</dbReference>
<evidence type="ECO:0000313" key="4">
    <source>
        <dbReference type="EMBL" id="MBC2602532.1"/>
    </source>
</evidence>
<dbReference type="PANTHER" id="PTHR34106">
    <property type="entry name" value="GLYCOSIDASE"/>
    <property type="match status" value="1"/>
</dbReference>
<keyword evidence="4" id="KW-0326">Glycosidase</keyword>
<name>A0A7X1AYY3_9BACT</name>
<keyword evidence="1" id="KW-0328">Glycosyltransferase</keyword>
<gene>
    <name evidence="4" type="ORF">H5P30_12175</name>
</gene>
<keyword evidence="2" id="KW-0808">Transferase</keyword>
<evidence type="ECO:0000313" key="5">
    <source>
        <dbReference type="Proteomes" id="UP000525652"/>
    </source>
</evidence>
<dbReference type="Gene3D" id="2.115.10.20">
    <property type="entry name" value="Glycosyl hydrolase domain, family 43"/>
    <property type="match status" value="1"/>
</dbReference>
<dbReference type="InterPro" id="IPR007184">
    <property type="entry name" value="Mannoside_phosphorylase"/>
</dbReference>
<comment type="similarity">
    <text evidence="3">Belongs to the glycosyl hydrolase 130 family.</text>
</comment>
<reference evidence="4 5" key="1">
    <citation type="submission" date="2020-07" db="EMBL/GenBank/DDBJ databases">
        <authorList>
            <person name="Feng X."/>
        </authorList>
    </citation>
    <scope>NUCLEOTIDE SEQUENCE [LARGE SCALE GENOMIC DNA]</scope>
    <source>
        <strain evidence="4 5">JCM14086</strain>
    </source>
</reference>
<accession>A0A7X1AYY3</accession>
<comment type="caution">
    <text evidence="4">The sequence shown here is derived from an EMBL/GenBank/DDBJ whole genome shotgun (WGS) entry which is preliminary data.</text>
</comment>
<dbReference type="PIRSF" id="PIRSF016202">
    <property type="entry name" value="PH1107"/>
    <property type="match status" value="1"/>
</dbReference>
<dbReference type="SUPFAM" id="SSF75005">
    <property type="entry name" value="Arabinanase/levansucrase/invertase"/>
    <property type="match status" value="1"/>
</dbReference>
<dbReference type="Proteomes" id="UP000525652">
    <property type="component" value="Unassembled WGS sequence"/>
</dbReference>
<dbReference type="RefSeq" id="WP_185693203.1">
    <property type="nucleotide sequence ID" value="NZ_JACHVA010000099.1"/>
</dbReference>
<dbReference type="InterPro" id="IPR023296">
    <property type="entry name" value="Glyco_hydro_beta-prop_sf"/>
</dbReference>
<dbReference type="AlphaFoldDB" id="A0A7X1AYY3"/>
<keyword evidence="5" id="KW-1185">Reference proteome</keyword>
<dbReference type="Pfam" id="PF04041">
    <property type="entry name" value="Glyco_hydro_130"/>
    <property type="match status" value="1"/>
</dbReference>
<evidence type="ECO:0000256" key="3">
    <source>
        <dbReference type="ARBA" id="ARBA00024356"/>
    </source>
</evidence>
<protein>
    <submittedName>
        <fullName evidence="4">Glycosidase</fullName>
    </submittedName>
</protein>